<gene>
    <name evidence="1" type="ORF">AABL52_20525</name>
</gene>
<sequence length="48" mass="5672">MMKQFDGNTENSELDYEYLLKSATEDYKKAETNIEKLESSWNVVYTSK</sequence>
<keyword evidence="2" id="KW-1185">Reference proteome</keyword>
<accession>A0ABZ2VKF2</accession>
<reference evidence="1 2" key="1">
    <citation type="submission" date="2024-04" db="EMBL/GenBank/DDBJ databases">
        <title>Complete genome sequence of Bacillus mobilis strains derived from soil.</title>
        <authorList>
            <person name="Jung H."/>
            <person name="Choi S."/>
            <person name="Kim Y."/>
            <person name="Han J.A."/>
            <person name="Kim E.Y."/>
            <person name="Lee H.-S."/>
        </authorList>
    </citation>
    <scope>NUCLEOTIDE SEQUENCE [LARGE SCALE GENOMIC DNA]</scope>
    <source>
        <strain evidence="1 2">IMGN7</strain>
    </source>
</reference>
<protein>
    <submittedName>
        <fullName evidence="1">Uncharacterized protein</fullName>
    </submittedName>
</protein>
<evidence type="ECO:0000313" key="2">
    <source>
        <dbReference type="Proteomes" id="UP001485505"/>
    </source>
</evidence>
<dbReference type="RefSeq" id="WP_341518291.1">
    <property type="nucleotide sequence ID" value="NZ_CP151108.1"/>
</dbReference>
<proteinExistence type="predicted"/>
<name>A0ABZ2VKF2_9BACI</name>
<organism evidence="1 2">
    <name type="scientific">Bacillus paramobilis</name>
    <dbReference type="NCBI Taxonomy" id="2817477"/>
    <lineage>
        <taxon>Bacteria</taxon>
        <taxon>Bacillati</taxon>
        <taxon>Bacillota</taxon>
        <taxon>Bacilli</taxon>
        <taxon>Bacillales</taxon>
        <taxon>Bacillaceae</taxon>
        <taxon>Bacillus</taxon>
        <taxon>Bacillus cereus group</taxon>
    </lineage>
</organism>
<dbReference type="EMBL" id="CP151108">
    <property type="protein sequence ID" value="WZF29664.1"/>
    <property type="molecule type" value="Genomic_DNA"/>
</dbReference>
<dbReference type="Proteomes" id="UP001485505">
    <property type="component" value="Chromosome"/>
</dbReference>
<evidence type="ECO:0000313" key="1">
    <source>
        <dbReference type="EMBL" id="WZF29664.1"/>
    </source>
</evidence>